<gene>
    <name evidence="1" type="ORF">HaLaN_02678</name>
</gene>
<reference evidence="1 2" key="1">
    <citation type="submission" date="2020-02" db="EMBL/GenBank/DDBJ databases">
        <title>Draft genome sequence of Haematococcus lacustris strain NIES-144.</title>
        <authorList>
            <person name="Morimoto D."/>
            <person name="Nakagawa S."/>
            <person name="Yoshida T."/>
            <person name="Sawayama S."/>
        </authorList>
    </citation>
    <scope>NUCLEOTIDE SEQUENCE [LARGE SCALE GENOMIC DNA]</scope>
    <source>
        <strain evidence="1 2">NIES-144</strain>
    </source>
</reference>
<keyword evidence="2" id="KW-1185">Reference proteome</keyword>
<protein>
    <submittedName>
        <fullName evidence="1">Uncharacterized protein</fullName>
    </submittedName>
</protein>
<evidence type="ECO:0000313" key="2">
    <source>
        <dbReference type="Proteomes" id="UP000485058"/>
    </source>
</evidence>
<name>A0A699YIU3_HAELA</name>
<sequence>MDSRQLASSLYSLACLGYLDSSVRSLAAKAVSSGHSQLASEPQLNSMAAALQLVQALAAAGYNEVEQGAVSLDGTVCSQLVVKGPGLTRGIAVYQSHEFLPDGSMSGAVAHVKLQQLAHFDAGVVVNKAVFDQLASDNERAAFMREQGLHYLSFYIP</sequence>
<comment type="caution">
    <text evidence="1">The sequence shown here is derived from an EMBL/GenBank/DDBJ whole genome shotgun (WGS) entry which is preliminary data.</text>
</comment>
<dbReference type="Proteomes" id="UP000485058">
    <property type="component" value="Unassembled WGS sequence"/>
</dbReference>
<accession>A0A699YIU3</accession>
<dbReference type="EMBL" id="BLLF01000118">
    <property type="protein sequence ID" value="GFH07818.1"/>
    <property type="molecule type" value="Genomic_DNA"/>
</dbReference>
<dbReference type="AlphaFoldDB" id="A0A699YIU3"/>
<proteinExistence type="predicted"/>
<evidence type="ECO:0000313" key="1">
    <source>
        <dbReference type="EMBL" id="GFH07818.1"/>
    </source>
</evidence>
<organism evidence="1 2">
    <name type="scientific">Haematococcus lacustris</name>
    <name type="common">Green alga</name>
    <name type="synonym">Haematococcus pluvialis</name>
    <dbReference type="NCBI Taxonomy" id="44745"/>
    <lineage>
        <taxon>Eukaryota</taxon>
        <taxon>Viridiplantae</taxon>
        <taxon>Chlorophyta</taxon>
        <taxon>core chlorophytes</taxon>
        <taxon>Chlorophyceae</taxon>
        <taxon>CS clade</taxon>
        <taxon>Chlamydomonadales</taxon>
        <taxon>Haematococcaceae</taxon>
        <taxon>Haematococcus</taxon>
    </lineage>
</organism>